<gene>
    <name evidence="2" type="ordered locus">Hoch_5619</name>
</gene>
<dbReference type="InterPro" id="IPR037257">
    <property type="entry name" value="T2SS_E_N_sf"/>
</dbReference>
<dbReference type="HOGENOM" id="CLU_693911_0_0_7"/>
<name>D0LG74_HALO1</name>
<reference evidence="2 3" key="1">
    <citation type="journal article" date="2010" name="Stand. Genomic Sci.">
        <title>Complete genome sequence of Haliangium ochraceum type strain (SMP-2).</title>
        <authorList>
            <consortium name="US DOE Joint Genome Institute (JGI-PGF)"/>
            <person name="Ivanova N."/>
            <person name="Daum C."/>
            <person name="Lang E."/>
            <person name="Abt B."/>
            <person name="Kopitz M."/>
            <person name="Saunders E."/>
            <person name="Lapidus A."/>
            <person name="Lucas S."/>
            <person name="Glavina Del Rio T."/>
            <person name="Nolan M."/>
            <person name="Tice H."/>
            <person name="Copeland A."/>
            <person name="Cheng J.F."/>
            <person name="Chen F."/>
            <person name="Bruce D."/>
            <person name="Goodwin L."/>
            <person name="Pitluck S."/>
            <person name="Mavromatis K."/>
            <person name="Pati A."/>
            <person name="Mikhailova N."/>
            <person name="Chen A."/>
            <person name="Palaniappan K."/>
            <person name="Land M."/>
            <person name="Hauser L."/>
            <person name="Chang Y.J."/>
            <person name="Jeffries C.D."/>
            <person name="Detter J.C."/>
            <person name="Brettin T."/>
            <person name="Rohde M."/>
            <person name="Goker M."/>
            <person name="Bristow J."/>
            <person name="Markowitz V."/>
            <person name="Eisen J.A."/>
            <person name="Hugenholtz P."/>
            <person name="Kyrpides N.C."/>
            <person name="Klenk H.P."/>
        </authorList>
    </citation>
    <scope>NUCLEOTIDE SEQUENCE [LARGE SCALE GENOMIC DNA]</scope>
    <source>
        <strain evidence="3">DSM 14365 / CIP 107738 / JCM 11303 / AJ 13395 / SMP-2</strain>
    </source>
</reference>
<sequence length="370" mass="41316">MSVRGSLRTMSIEDVLSWLSRRLSRGTLTVEHAAEARSFVCDSGYVVEASSNLAREELGQMLLDAGWIDQEALAEARSVQADTGVSLARILRMVGKLDEERLRAVLEERALRAVLEIFTWEDGSFAFERMDEAPSPDVAVALQLPLCIEKGRERSNRWRELQERIPDEDIGIELLDSGALAKSGDSEADRRAHLRVAQVVRERAGEGEILSVAQLAAQLGWTRFRTMDRVVVLCDRGALGLQEQASSAGVDFLLEESLRLSEEGDRLGAFELARRAHQSEPELAKERYETAERALFAELSRELLASFRVPKLLIERGSLESMDLSDAERTLAQRVDGRWDLLSLMRASSVREAEALITLKRLADRGIISL</sequence>
<accession>D0LG74</accession>
<protein>
    <recommendedName>
        <fullName evidence="1">PatA-like N-terminal domain-containing protein</fullName>
    </recommendedName>
</protein>
<dbReference type="RefSeq" id="WP_012830691.1">
    <property type="nucleotide sequence ID" value="NC_013440.1"/>
</dbReference>
<dbReference type="STRING" id="502025.Hoch_5619"/>
<dbReference type="KEGG" id="hoh:Hoch_5619"/>
<evidence type="ECO:0000313" key="3">
    <source>
        <dbReference type="Proteomes" id="UP000001880"/>
    </source>
</evidence>
<dbReference type="OrthoDB" id="9764025at2"/>
<dbReference type="AlphaFoldDB" id="D0LG74"/>
<organism evidence="2 3">
    <name type="scientific">Haliangium ochraceum (strain DSM 14365 / JCM 11303 / SMP-2)</name>
    <dbReference type="NCBI Taxonomy" id="502025"/>
    <lineage>
        <taxon>Bacteria</taxon>
        <taxon>Pseudomonadati</taxon>
        <taxon>Myxococcota</taxon>
        <taxon>Polyangia</taxon>
        <taxon>Haliangiales</taxon>
        <taxon>Kofleriaceae</taxon>
        <taxon>Haliangium</taxon>
    </lineage>
</organism>
<keyword evidence="3" id="KW-1185">Reference proteome</keyword>
<dbReference type="EMBL" id="CP001804">
    <property type="protein sequence ID" value="ACY18099.1"/>
    <property type="molecule type" value="Genomic_DNA"/>
</dbReference>
<feature type="domain" description="PatA-like N-terminal" evidence="1">
    <location>
        <begin position="4"/>
        <end position="138"/>
    </location>
</feature>
<evidence type="ECO:0000259" key="1">
    <source>
        <dbReference type="Pfam" id="PF14332"/>
    </source>
</evidence>
<dbReference type="Pfam" id="PF14332">
    <property type="entry name" value="DUF4388"/>
    <property type="match status" value="1"/>
</dbReference>
<evidence type="ECO:0000313" key="2">
    <source>
        <dbReference type="EMBL" id="ACY18099.1"/>
    </source>
</evidence>
<dbReference type="SUPFAM" id="SSF160246">
    <property type="entry name" value="EspE N-terminal domain-like"/>
    <property type="match status" value="1"/>
</dbReference>
<dbReference type="PANTHER" id="PTHR36304">
    <property type="entry name" value="DOMAIN GTPASE-ACTIVATING PROTEIN, PUTATIVE-RELATED-RELATED"/>
    <property type="match status" value="1"/>
</dbReference>
<dbReference type="PANTHER" id="PTHR36304:SF4">
    <property type="entry name" value="DUF4388 DOMAIN-CONTAINING PROTEIN"/>
    <property type="match status" value="1"/>
</dbReference>
<dbReference type="eggNOG" id="COG2214">
    <property type="taxonomic scope" value="Bacteria"/>
</dbReference>
<dbReference type="InterPro" id="IPR025497">
    <property type="entry name" value="PatA-like_N"/>
</dbReference>
<proteinExistence type="predicted"/>
<dbReference type="Proteomes" id="UP000001880">
    <property type="component" value="Chromosome"/>
</dbReference>